<feature type="binding site" evidence="5">
    <location>
        <position position="175"/>
    </location>
    <ligand>
        <name>FMN</name>
        <dbReference type="ChEBI" id="CHEBI:58210"/>
    </ligand>
</feature>
<sequence>MRLSTVALLPLFRAAFAARPFLNEPDTGIEDVLGNTPKGTLPNLTSIVGLPDFDYVARHYMNLSGYSYYRNGAAGEWSYRNNLEAFHRIRLRPRVLVDITNIESSLPTKILGHNFSAPFFISPCARAGYGNAEGEKGLVRGASQGNILYMVSDFSSLSKPEIQAAKTSGQVLFQQLYVASNFTETQRQLDQAAAAGFAAIVLTVDSAADGNRHRAVRFGVGSADSEYTYFTWDYYNQMRNSTRLPIIPKGIMSVEDAVKAVEVGAPAIYLSNHGGRQLDGAPSPLEIALEIYEQAPYVFNRTEVYADGGVRYGADALKLLALGVKAVGLGRPFMYANIYGDKGVKHAIDLMKREVAIDAANLGVGDLKKISPTYIDYRPNYWYS</sequence>
<dbReference type="PIRSF" id="PIRSF000138">
    <property type="entry name" value="Al-hdrx_acd_dh"/>
    <property type="match status" value="1"/>
</dbReference>
<evidence type="ECO:0000259" key="7">
    <source>
        <dbReference type="PROSITE" id="PS51349"/>
    </source>
</evidence>
<evidence type="ECO:0000256" key="4">
    <source>
        <dbReference type="PIRSR" id="PIRSR000138-1"/>
    </source>
</evidence>
<dbReference type="GO" id="GO:0016491">
    <property type="term" value="F:oxidoreductase activity"/>
    <property type="evidence" value="ECO:0007669"/>
    <property type="project" value="UniProtKB-KW"/>
</dbReference>
<feature type="binding site" evidence="5">
    <location>
        <position position="203"/>
    </location>
    <ligand>
        <name>FMN</name>
        <dbReference type="ChEBI" id="CHEBI:58210"/>
    </ligand>
</feature>
<comment type="similarity">
    <text evidence="3">Belongs to the FMN-dependent alpha-hydroxy acid dehydrogenase family.</text>
</comment>
<dbReference type="PROSITE" id="PS00557">
    <property type="entry name" value="FMN_HYDROXY_ACID_DH_1"/>
    <property type="match status" value="1"/>
</dbReference>
<protein>
    <submittedName>
        <fullName evidence="8">FMN-dependent alpha-hydroxy acid dehydrogenase</fullName>
    </submittedName>
</protein>
<dbReference type="OrthoDB" id="1925334at2759"/>
<evidence type="ECO:0000256" key="5">
    <source>
        <dbReference type="PIRSR" id="PIRSR000138-2"/>
    </source>
</evidence>
<dbReference type="EMBL" id="ML994688">
    <property type="protein sequence ID" value="KAF2177454.1"/>
    <property type="molecule type" value="Genomic_DNA"/>
</dbReference>
<evidence type="ECO:0000313" key="9">
    <source>
        <dbReference type="Proteomes" id="UP000800200"/>
    </source>
</evidence>
<feature type="binding site" evidence="5">
    <location>
        <position position="68"/>
    </location>
    <ligand>
        <name>glyoxylate</name>
        <dbReference type="ChEBI" id="CHEBI:36655"/>
    </ligand>
</feature>
<evidence type="ECO:0000256" key="2">
    <source>
        <dbReference type="ARBA" id="ARBA00023002"/>
    </source>
</evidence>
<evidence type="ECO:0000256" key="1">
    <source>
        <dbReference type="ARBA" id="ARBA00001917"/>
    </source>
</evidence>
<evidence type="ECO:0000256" key="3">
    <source>
        <dbReference type="ARBA" id="ARBA00024042"/>
    </source>
</evidence>
<comment type="cofactor">
    <cofactor evidence="1">
        <name>FMN</name>
        <dbReference type="ChEBI" id="CHEBI:58210"/>
    </cofactor>
</comment>
<dbReference type="Gene3D" id="3.20.20.70">
    <property type="entry name" value="Aldolase class I"/>
    <property type="match status" value="2"/>
</dbReference>
<evidence type="ECO:0000256" key="6">
    <source>
        <dbReference type="SAM" id="SignalP"/>
    </source>
</evidence>
<keyword evidence="2" id="KW-0560">Oxidoreductase</keyword>
<keyword evidence="5" id="KW-0285">Flavoprotein</keyword>
<name>A0A6A6DD41_9PEZI</name>
<dbReference type="PROSITE" id="PS51349">
    <property type="entry name" value="FMN_HYDROXY_ACID_DH_2"/>
    <property type="match status" value="1"/>
</dbReference>
<dbReference type="SUPFAM" id="SSF51395">
    <property type="entry name" value="FMN-linked oxidoreductases"/>
    <property type="match status" value="1"/>
</dbReference>
<feature type="signal peptide" evidence="6">
    <location>
        <begin position="1"/>
        <end position="17"/>
    </location>
</feature>
<dbReference type="PANTHER" id="PTHR10578">
    <property type="entry name" value="S -2-HYDROXY-ACID OXIDASE-RELATED"/>
    <property type="match status" value="1"/>
</dbReference>
<dbReference type="Proteomes" id="UP000800200">
    <property type="component" value="Unassembled WGS sequence"/>
</dbReference>
<gene>
    <name evidence="8" type="ORF">K469DRAFT_644259</name>
</gene>
<feature type="active site" description="Proton acceptor" evidence="4">
    <location>
        <position position="273"/>
    </location>
</feature>
<feature type="binding site" evidence="5">
    <location>
        <position position="212"/>
    </location>
    <ligand>
        <name>glyoxylate</name>
        <dbReference type="ChEBI" id="CHEBI:36655"/>
    </ligand>
</feature>
<organism evidence="8 9">
    <name type="scientific">Zopfia rhizophila CBS 207.26</name>
    <dbReference type="NCBI Taxonomy" id="1314779"/>
    <lineage>
        <taxon>Eukaryota</taxon>
        <taxon>Fungi</taxon>
        <taxon>Dikarya</taxon>
        <taxon>Ascomycota</taxon>
        <taxon>Pezizomycotina</taxon>
        <taxon>Dothideomycetes</taxon>
        <taxon>Dothideomycetes incertae sedis</taxon>
        <taxon>Zopfiaceae</taxon>
        <taxon>Zopfia</taxon>
    </lineage>
</organism>
<dbReference type="GO" id="GO:0010181">
    <property type="term" value="F:FMN binding"/>
    <property type="evidence" value="ECO:0007669"/>
    <property type="project" value="InterPro"/>
</dbReference>
<keyword evidence="5" id="KW-0288">FMN</keyword>
<dbReference type="InterPro" id="IPR008259">
    <property type="entry name" value="FMN_hydac_DH_AS"/>
</dbReference>
<feature type="binding site" evidence="5">
    <location>
        <position position="249"/>
    </location>
    <ligand>
        <name>FMN</name>
        <dbReference type="ChEBI" id="CHEBI:58210"/>
    </ligand>
</feature>
<feature type="binding site" evidence="5">
    <location>
        <begin position="307"/>
        <end position="311"/>
    </location>
    <ligand>
        <name>FMN</name>
        <dbReference type="ChEBI" id="CHEBI:58210"/>
    </ligand>
</feature>
<dbReference type="InterPro" id="IPR012133">
    <property type="entry name" value="Alpha-hydoxy_acid_DH_FMN"/>
</dbReference>
<proteinExistence type="inferred from homology"/>
<feature type="domain" description="FMN hydroxy acid dehydrogenase" evidence="7">
    <location>
        <begin position="42"/>
        <end position="380"/>
    </location>
</feature>
<feature type="binding site" evidence="5">
    <location>
        <position position="152"/>
    </location>
    <ligand>
        <name>FMN</name>
        <dbReference type="ChEBI" id="CHEBI:58210"/>
    </ligand>
</feature>
<dbReference type="AlphaFoldDB" id="A0A6A6DD41"/>
<keyword evidence="9" id="KW-1185">Reference proteome</keyword>
<feature type="binding site" evidence="5">
    <location>
        <begin position="123"/>
        <end position="125"/>
    </location>
    <ligand>
        <name>FMN</name>
        <dbReference type="ChEBI" id="CHEBI:58210"/>
    </ligand>
</feature>
<dbReference type="InterPro" id="IPR000262">
    <property type="entry name" value="FMN-dep_DH"/>
</dbReference>
<evidence type="ECO:0000313" key="8">
    <source>
        <dbReference type="EMBL" id="KAF2177454.1"/>
    </source>
</evidence>
<dbReference type="PANTHER" id="PTHR10578:SF140">
    <property type="entry name" value="FMN HYDROXY ACID DEHYDROGENASE DOMAIN-CONTAINING PROTEIN"/>
    <property type="match status" value="1"/>
</dbReference>
<dbReference type="Pfam" id="PF01070">
    <property type="entry name" value="FMN_dh"/>
    <property type="match status" value="2"/>
</dbReference>
<dbReference type="InterPro" id="IPR013785">
    <property type="entry name" value="Aldolase_TIM"/>
</dbReference>
<feature type="binding site" evidence="5">
    <location>
        <position position="271"/>
    </location>
    <ligand>
        <name>FMN</name>
        <dbReference type="ChEBI" id="CHEBI:58210"/>
    </ligand>
</feature>
<reference evidence="8" key="1">
    <citation type="journal article" date="2020" name="Stud. Mycol.">
        <title>101 Dothideomycetes genomes: a test case for predicting lifestyles and emergence of pathogens.</title>
        <authorList>
            <person name="Haridas S."/>
            <person name="Albert R."/>
            <person name="Binder M."/>
            <person name="Bloem J."/>
            <person name="Labutti K."/>
            <person name="Salamov A."/>
            <person name="Andreopoulos B."/>
            <person name="Baker S."/>
            <person name="Barry K."/>
            <person name="Bills G."/>
            <person name="Bluhm B."/>
            <person name="Cannon C."/>
            <person name="Castanera R."/>
            <person name="Culley D."/>
            <person name="Daum C."/>
            <person name="Ezra D."/>
            <person name="Gonzalez J."/>
            <person name="Henrissat B."/>
            <person name="Kuo A."/>
            <person name="Liang C."/>
            <person name="Lipzen A."/>
            <person name="Lutzoni F."/>
            <person name="Magnuson J."/>
            <person name="Mondo S."/>
            <person name="Nolan M."/>
            <person name="Ohm R."/>
            <person name="Pangilinan J."/>
            <person name="Park H.-J."/>
            <person name="Ramirez L."/>
            <person name="Alfaro M."/>
            <person name="Sun H."/>
            <person name="Tritt A."/>
            <person name="Yoshinaga Y."/>
            <person name="Zwiers L.-H."/>
            <person name="Turgeon B."/>
            <person name="Goodwin S."/>
            <person name="Spatafora J."/>
            <person name="Crous P."/>
            <person name="Grigoriev I."/>
        </authorList>
    </citation>
    <scope>NUCLEOTIDE SEQUENCE</scope>
    <source>
        <strain evidence="8">CBS 207.26</strain>
    </source>
</reference>
<feature type="binding site" evidence="5">
    <location>
        <position position="273"/>
    </location>
    <ligand>
        <name>glyoxylate</name>
        <dbReference type="ChEBI" id="CHEBI:36655"/>
    </ligand>
</feature>
<feature type="binding site" evidence="5">
    <location>
        <position position="276"/>
    </location>
    <ligand>
        <name>glyoxylate</name>
        <dbReference type="ChEBI" id="CHEBI:36655"/>
    </ligand>
</feature>
<dbReference type="InterPro" id="IPR037396">
    <property type="entry name" value="FMN_HAD"/>
</dbReference>
<accession>A0A6A6DD41</accession>
<feature type="binding site" evidence="5">
    <location>
        <position position="177"/>
    </location>
    <ligand>
        <name>glyoxylate</name>
        <dbReference type="ChEBI" id="CHEBI:36655"/>
    </ligand>
</feature>
<feature type="chain" id="PRO_5025400428" evidence="6">
    <location>
        <begin position="18"/>
        <end position="384"/>
    </location>
</feature>
<keyword evidence="6" id="KW-0732">Signal</keyword>
<feature type="binding site" evidence="5">
    <location>
        <begin position="330"/>
        <end position="331"/>
    </location>
    <ligand>
        <name>FMN</name>
        <dbReference type="ChEBI" id="CHEBI:58210"/>
    </ligand>
</feature>